<evidence type="ECO:0000256" key="1">
    <source>
        <dbReference type="SAM" id="MobiDB-lite"/>
    </source>
</evidence>
<evidence type="ECO:0000313" key="2">
    <source>
        <dbReference type="EMBL" id="KAF9439502.1"/>
    </source>
</evidence>
<evidence type="ECO:0000313" key="3">
    <source>
        <dbReference type="Proteomes" id="UP000807342"/>
    </source>
</evidence>
<protein>
    <submittedName>
        <fullName evidence="2">Uncharacterized protein</fullName>
    </submittedName>
</protein>
<dbReference type="AlphaFoldDB" id="A0A9P5WWG7"/>
<feature type="region of interest" description="Disordered" evidence="1">
    <location>
        <begin position="1"/>
        <end position="171"/>
    </location>
</feature>
<proteinExistence type="predicted"/>
<organism evidence="2 3">
    <name type="scientific">Macrolepiota fuliginosa MF-IS2</name>
    <dbReference type="NCBI Taxonomy" id="1400762"/>
    <lineage>
        <taxon>Eukaryota</taxon>
        <taxon>Fungi</taxon>
        <taxon>Dikarya</taxon>
        <taxon>Basidiomycota</taxon>
        <taxon>Agaricomycotina</taxon>
        <taxon>Agaricomycetes</taxon>
        <taxon>Agaricomycetidae</taxon>
        <taxon>Agaricales</taxon>
        <taxon>Agaricineae</taxon>
        <taxon>Agaricaceae</taxon>
        <taxon>Macrolepiota</taxon>
    </lineage>
</organism>
<gene>
    <name evidence="2" type="ORF">P691DRAFT_325680</name>
</gene>
<dbReference type="EMBL" id="MU154110">
    <property type="protein sequence ID" value="KAF9439502.1"/>
    <property type="molecule type" value="Genomic_DNA"/>
</dbReference>
<accession>A0A9P5WWG7</accession>
<comment type="caution">
    <text evidence="2">The sequence shown here is derived from an EMBL/GenBank/DDBJ whole genome shotgun (WGS) entry which is preliminary data.</text>
</comment>
<sequence>MADPNKRRSKRAVFKDFFSRLSPNIVSRPTSPANTTPSASSPTKSTPATPIISAPRSDHNTRAHIDVDGPQYDQNDAKRPTEAPGGGAKSMQIMSRLGSPSDTMAHSEPPKNTNLTPSLSTALSSDDEAHAHSNAAVAQGGKRPASVYSSDVPTPQNDATPSSGIVLTPNDTIPPTPSITIITPNNPSRPASVIAISSAATPVHLGAPSRSNSPVITSPHPQAAPQMVNPLQAPVATSGAFAGASGWIVENLHIYAQETISHSSSGESCIDSSWA</sequence>
<feature type="compositionally biased region" description="Polar residues" evidence="1">
    <location>
        <begin position="98"/>
        <end position="124"/>
    </location>
</feature>
<name>A0A9P5WWG7_9AGAR</name>
<dbReference type="Proteomes" id="UP000807342">
    <property type="component" value="Unassembled WGS sequence"/>
</dbReference>
<reference evidence="2" key="1">
    <citation type="submission" date="2020-11" db="EMBL/GenBank/DDBJ databases">
        <authorList>
            <consortium name="DOE Joint Genome Institute"/>
            <person name="Ahrendt S."/>
            <person name="Riley R."/>
            <person name="Andreopoulos W."/>
            <person name="Labutti K."/>
            <person name="Pangilinan J."/>
            <person name="Ruiz-Duenas F.J."/>
            <person name="Barrasa J.M."/>
            <person name="Sanchez-Garcia M."/>
            <person name="Camarero S."/>
            <person name="Miyauchi S."/>
            <person name="Serrano A."/>
            <person name="Linde D."/>
            <person name="Babiker R."/>
            <person name="Drula E."/>
            <person name="Ayuso-Fernandez I."/>
            <person name="Pacheco R."/>
            <person name="Padilla G."/>
            <person name="Ferreira P."/>
            <person name="Barriuso J."/>
            <person name="Kellner H."/>
            <person name="Castanera R."/>
            <person name="Alfaro M."/>
            <person name="Ramirez L."/>
            <person name="Pisabarro A.G."/>
            <person name="Kuo A."/>
            <person name="Tritt A."/>
            <person name="Lipzen A."/>
            <person name="He G."/>
            <person name="Yan M."/>
            <person name="Ng V."/>
            <person name="Cullen D."/>
            <person name="Martin F."/>
            <person name="Rosso M.-N."/>
            <person name="Henrissat B."/>
            <person name="Hibbett D."/>
            <person name="Martinez A.T."/>
            <person name="Grigoriev I.V."/>
        </authorList>
    </citation>
    <scope>NUCLEOTIDE SEQUENCE</scope>
    <source>
        <strain evidence="2">MF-IS2</strain>
    </source>
</reference>
<keyword evidence="3" id="KW-1185">Reference proteome</keyword>
<feature type="compositionally biased region" description="Polar residues" evidence="1">
    <location>
        <begin position="147"/>
        <end position="165"/>
    </location>
</feature>
<feature type="compositionally biased region" description="Basic and acidic residues" evidence="1">
    <location>
        <begin position="56"/>
        <end position="67"/>
    </location>
</feature>
<feature type="compositionally biased region" description="Low complexity" evidence="1">
    <location>
        <begin position="27"/>
        <end position="50"/>
    </location>
</feature>